<evidence type="ECO:0000313" key="11">
    <source>
        <dbReference type="EMBL" id="AKC58545.1"/>
    </source>
</evidence>
<evidence type="ECO:0000256" key="6">
    <source>
        <dbReference type="ARBA" id="ARBA00022989"/>
    </source>
</evidence>
<dbReference type="AlphaFoldDB" id="A0A0E3Y5A3"/>
<name>A0A0E3Y5A3_9SCAR</name>
<keyword evidence="9 10" id="KW-0807">Transducer</keyword>
<feature type="transmembrane region" description="Helical" evidence="10">
    <location>
        <begin position="131"/>
        <end position="159"/>
    </location>
</feature>
<dbReference type="GO" id="GO:0005886">
    <property type="term" value="C:plasma membrane"/>
    <property type="evidence" value="ECO:0007669"/>
    <property type="project" value="UniProtKB-SubCell"/>
</dbReference>
<keyword evidence="3 10" id="KW-0716">Sensory transduction</keyword>
<keyword evidence="6 10" id="KW-1133">Transmembrane helix</keyword>
<evidence type="ECO:0000256" key="4">
    <source>
        <dbReference type="ARBA" id="ARBA00022692"/>
    </source>
</evidence>
<gene>
    <name evidence="11" type="primary">OR10</name>
</gene>
<keyword evidence="4 10" id="KW-0812">Transmembrane</keyword>
<feature type="transmembrane region" description="Helical" evidence="10">
    <location>
        <begin position="323"/>
        <end position="340"/>
    </location>
</feature>
<evidence type="ECO:0000256" key="3">
    <source>
        <dbReference type="ARBA" id="ARBA00022606"/>
    </source>
</evidence>
<evidence type="ECO:0000256" key="7">
    <source>
        <dbReference type="ARBA" id="ARBA00023136"/>
    </source>
</evidence>
<dbReference type="Pfam" id="PF02949">
    <property type="entry name" value="7tm_6"/>
    <property type="match status" value="1"/>
</dbReference>
<dbReference type="PANTHER" id="PTHR21137">
    <property type="entry name" value="ODORANT RECEPTOR"/>
    <property type="match status" value="1"/>
</dbReference>
<dbReference type="PANTHER" id="PTHR21137:SF35">
    <property type="entry name" value="ODORANT RECEPTOR 19A-RELATED"/>
    <property type="match status" value="1"/>
</dbReference>
<keyword evidence="7 10" id="KW-0472">Membrane</keyword>
<proteinExistence type="evidence at transcript level"/>
<feature type="transmembrane region" description="Helical" evidence="10">
    <location>
        <begin position="288"/>
        <end position="311"/>
    </location>
</feature>
<dbReference type="GO" id="GO:0004984">
    <property type="term" value="F:olfactory receptor activity"/>
    <property type="evidence" value="ECO:0007669"/>
    <property type="project" value="InterPro"/>
</dbReference>
<dbReference type="GO" id="GO:0005549">
    <property type="term" value="F:odorant binding"/>
    <property type="evidence" value="ECO:0007669"/>
    <property type="project" value="InterPro"/>
</dbReference>
<reference evidence="11" key="1">
    <citation type="journal article" date="2015" name="PLoS ONE">
        <title>Chemosensory Gene Families in Adult Antennae of Anomala corpulenta Motschulsky (Coleoptera: Scarabaeidae: Rutelinae).</title>
        <authorList>
            <person name="Li X."/>
            <person name="Ju Q."/>
            <person name="Jie W."/>
            <person name="Li F."/>
            <person name="Jiang X."/>
            <person name="Hu J."/>
            <person name="Qu M."/>
        </authorList>
    </citation>
    <scope>NUCLEOTIDE SEQUENCE</scope>
</reference>
<organism evidence="11">
    <name type="scientific">Anomala corpulenta</name>
    <dbReference type="NCBI Taxonomy" id="931571"/>
    <lineage>
        <taxon>Eukaryota</taxon>
        <taxon>Metazoa</taxon>
        <taxon>Ecdysozoa</taxon>
        <taxon>Arthropoda</taxon>
        <taxon>Hexapoda</taxon>
        <taxon>Insecta</taxon>
        <taxon>Pterygota</taxon>
        <taxon>Neoptera</taxon>
        <taxon>Endopterygota</taxon>
        <taxon>Coleoptera</taxon>
        <taxon>Polyphaga</taxon>
        <taxon>Scarabaeiformia</taxon>
        <taxon>Scarabaeidae</taxon>
        <taxon>Rutelinae</taxon>
        <taxon>Anomala</taxon>
    </lineage>
</organism>
<comment type="similarity">
    <text evidence="10">Belongs to the insect chemoreceptor superfamily. Heteromeric odorant receptor channel (TC 1.A.69) family.</text>
</comment>
<evidence type="ECO:0000256" key="2">
    <source>
        <dbReference type="ARBA" id="ARBA00022475"/>
    </source>
</evidence>
<feature type="transmembrane region" description="Helical" evidence="10">
    <location>
        <begin position="37"/>
        <end position="60"/>
    </location>
</feature>
<keyword evidence="5 10" id="KW-0552">Olfaction</keyword>
<protein>
    <recommendedName>
        <fullName evidence="10">Odorant receptor</fullName>
    </recommendedName>
</protein>
<dbReference type="InterPro" id="IPR004117">
    <property type="entry name" value="7tm6_olfct_rcpt"/>
</dbReference>
<comment type="subcellular location">
    <subcellularLocation>
        <location evidence="1 10">Cell membrane</location>
        <topology evidence="1 10">Multi-pass membrane protein</topology>
    </subcellularLocation>
</comment>
<keyword evidence="8 10" id="KW-0675">Receptor</keyword>
<comment type="caution">
    <text evidence="10">Lacks conserved residue(s) required for the propagation of feature annotation.</text>
</comment>
<keyword evidence="2" id="KW-1003">Cell membrane</keyword>
<feature type="transmembrane region" description="Helical" evidence="10">
    <location>
        <begin position="213"/>
        <end position="232"/>
    </location>
</feature>
<evidence type="ECO:0000256" key="10">
    <source>
        <dbReference type="RuleBase" id="RU351113"/>
    </source>
</evidence>
<evidence type="ECO:0000256" key="8">
    <source>
        <dbReference type="ARBA" id="ARBA00023170"/>
    </source>
</evidence>
<evidence type="ECO:0000256" key="9">
    <source>
        <dbReference type="ARBA" id="ARBA00023224"/>
    </source>
</evidence>
<evidence type="ECO:0000256" key="5">
    <source>
        <dbReference type="ARBA" id="ARBA00022725"/>
    </source>
</evidence>
<dbReference type="GO" id="GO:0007165">
    <property type="term" value="P:signal transduction"/>
    <property type="evidence" value="ECO:0007669"/>
    <property type="project" value="UniProtKB-KW"/>
</dbReference>
<sequence>MDSYIPNFFKVNVTFLKHGAVWSPKDKTQRSYKVYKMYQVIVLFLTLGCSSYSVVMGIIIHLKNFAILIEVLSVSFTILLAAVKTSFWLIKGEKIKIIMNRLETDLFHCEKIDDFDPEGMLNQAKLSGIKYACLLLFFSHLVLGLGYIPVMSLACWYYFKDLQITDVPTFKTLPYYTHIPFDHDTPLKYIFACLLQCVPMYLYVNAFVGVDSLFMNLMNFIATRMLILQGAFRTMRKRCLQKIIGYDLAPDSLHNSNEMEEYMMSDMKKCIQHLQLLLRSCKDIEDNFQYVSLVQALGTIYILCSTLLLLSTSPPFTKEFGRNIFYLLGVIVQLGLYCWFGNQLTLKAANVPIAVWESQWLETRKPFKICMLLTMMRMKRPLLINAGKFVPLILDTQIAVLKGSYSYYTVLKGMSK</sequence>
<accession>A0A0E3Y5A3</accession>
<feature type="transmembrane region" description="Helical" evidence="10">
    <location>
        <begin position="66"/>
        <end position="90"/>
    </location>
</feature>
<evidence type="ECO:0000256" key="1">
    <source>
        <dbReference type="ARBA" id="ARBA00004651"/>
    </source>
</evidence>
<dbReference type="EMBL" id="KM251664">
    <property type="protein sequence ID" value="AKC58545.1"/>
    <property type="molecule type" value="mRNA"/>
</dbReference>